<gene>
    <name evidence="2" type="ORF">MKW98_018655</name>
</gene>
<organism evidence="2 3">
    <name type="scientific">Papaver atlanticum</name>
    <dbReference type="NCBI Taxonomy" id="357466"/>
    <lineage>
        <taxon>Eukaryota</taxon>
        <taxon>Viridiplantae</taxon>
        <taxon>Streptophyta</taxon>
        <taxon>Embryophyta</taxon>
        <taxon>Tracheophyta</taxon>
        <taxon>Spermatophyta</taxon>
        <taxon>Magnoliopsida</taxon>
        <taxon>Ranunculales</taxon>
        <taxon>Papaveraceae</taxon>
        <taxon>Papaveroideae</taxon>
        <taxon>Papaver</taxon>
    </lineage>
</organism>
<evidence type="ECO:0000313" key="3">
    <source>
        <dbReference type="Proteomes" id="UP001202328"/>
    </source>
</evidence>
<accession>A0AAD4XNP2</accession>
<keyword evidence="3" id="KW-1185">Reference proteome</keyword>
<sequence>MGTNNYTLKELSDFHRQNQQKFVDLDTKVTKMSQQLDEQATNMQTHQEKTNDKFKLLSSQIAELIQAYRSTPHHNGNPGILSSPSPTHEGDFTNPIGVVSQSSHFHVFNDAENKGENSIPVVVNEEDEFLDMELIPPFFLDESEDDDDSLNGVSLEFEEV</sequence>
<name>A0AAD4XNP2_9MAGN</name>
<feature type="region of interest" description="Disordered" evidence="1">
    <location>
        <begin position="140"/>
        <end position="160"/>
    </location>
</feature>
<comment type="caution">
    <text evidence="2">The sequence shown here is derived from an EMBL/GenBank/DDBJ whole genome shotgun (WGS) entry which is preliminary data.</text>
</comment>
<protein>
    <submittedName>
        <fullName evidence="2">Uncharacterized protein</fullName>
    </submittedName>
</protein>
<reference evidence="2" key="1">
    <citation type="submission" date="2022-04" db="EMBL/GenBank/DDBJ databases">
        <title>A functionally conserved STORR gene fusion in Papaver species that diverged 16.8 million years ago.</title>
        <authorList>
            <person name="Catania T."/>
        </authorList>
    </citation>
    <scope>NUCLEOTIDE SEQUENCE</scope>
    <source>
        <strain evidence="2">S-188037</strain>
    </source>
</reference>
<evidence type="ECO:0000313" key="2">
    <source>
        <dbReference type="EMBL" id="KAI3938099.1"/>
    </source>
</evidence>
<dbReference type="EMBL" id="JAJJMB010005585">
    <property type="protein sequence ID" value="KAI3938099.1"/>
    <property type="molecule type" value="Genomic_DNA"/>
</dbReference>
<dbReference type="AlphaFoldDB" id="A0AAD4XNP2"/>
<proteinExistence type="predicted"/>
<evidence type="ECO:0000256" key="1">
    <source>
        <dbReference type="SAM" id="MobiDB-lite"/>
    </source>
</evidence>
<dbReference type="Proteomes" id="UP001202328">
    <property type="component" value="Unassembled WGS sequence"/>
</dbReference>